<dbReference type="SUPFAM" id="SSF88798">
    <property type="entry name" value="N-terminal, heterodimerisation domain of RBP7 (RpoE)"/>
    <property type="match status" value="1"/>
</dbReference>
<keyword evidence="5" id="KW-1185">Reference proteome</keyword>
<gene>
    <name evidence="4" type="ORF">R1sor_006750</name>
</gene>
<dbReference type="InterPro" id="IPR005576">
    <property type="entry name" value="Rpb7-like_N"/>
</dbReference>
<proteinExistence type="predicted"/>
<comment type="caution">
    <text evidence="4">The sequence shown here is derived from an EMBL/GenBank/DDBJ whole genome shotgun (WGS) entry which is preliminary data.</text>
</comment>
<feature type="domain" description="RNA polymerase Rpb7-like N-terminal" evidence="3">
    <location>
        <begin position="14"/>
        <end position="67"/>
    </location>
</feature>
<dbReference type="Proteomes" id="UP001633002">
    <property type="component" value="Unassembled WGS sequence"/>
</dbReference>
<dbReference type="EMBL" id="JBJQOH010000003">
    <property type="protein sequence ID" value="KAL3693099.1"/>
    <property type="molecule type" value="Genomic_DNA"/>
</dbReference>
<keyword evidence="1" id="KW-0240">DNA-directed RNA polymerase</keyword>
<evidence type="ECO:0000259" key="3">
    <source>
        <dbReference type="Pfam" id="PF03876"/>
    </source>
</evidence>
<dbReference type="Gene3D" id="3.30.1490.120">
    <property type="entry name" value="RNA polymerase Rpb7-like, N-terminal domain"/>
    <property type="match status" value="1"/>
</dbReference>
<dbReference type="Pfam" id="PF03876">
    <property type="entry name" value="SHS2_Rpb7-N"/>
    <property type="match status" value="1"/>
</dbReference>
<reference evidence="4 5" key="1">
    <citation type="submission" date="2024-09" db="EMBL/GenBank/DDBJ databases">
        <title>Chromosome-scale assembly of Riccia sorocarpa.</title>
        <authorList>
            <person name="Paukszto L."/>
        </authorList>
    </citation>
    <scope>NUCLEOTIDE SEQUENCE [LARGE SCALE GENOMIC DNA]</scope>
    <source>
        <strain evidence="4">LP-2024</strain>
        <tissue evidence="4">Aerial parts of the thallus</tissue>
    </source>
</reference>
<evidence type="ECO:0000256" key="2">
    <source>
        <dbReference type="ARBA" id="ARBA00023163"/>
    </source>
</evidence>
<keyword evidence="2" id="KW-0804">Transcription</keyword>
<dbReference type="GO" id="GO:0000428">
    <property type="term" value="C:DNA-directed RNA polymerase complex"/>
    <property type="evidence" value="ECO:0007669"/>
    <property type="project" value="UniProtKB-KW"/>
</dbReference>
<dbReference type="AlphaFoldDB" id="A0ABD3HRD8"/>
<evidence type="ECO:0000313" key="4">
    <source>
        <dbReference type="EMBL" id="KAL3693099.1"/>
    </source>
</evidence>
<evidence type="ECO:0000256" key="1">
    <source>
        <dbReference type="ARBA" id="ARBA00022478"/>
    </source>
</evidence>
<protein>
    <recommendedName>
        <fullName evidence="3">RNA polymerase Rpb7-like N-terminal domain-containing protein</fullName>
    </recommendedName>
</protein>
<sequence length="124" mass="13817">MFVLTKFNADEIHEVRVAPQNLSLPLLEAITGEIPTLFFDKVIKDVGLCITLYDVGAIEGGFVFPGDRAPRFTVDPSLFQSEASDSDLFSSKEHVKTVVSFAECPTRNHIDCNHRHWHLGMITG</sequence>
<organism evidence="4 5">
    <name type="scientific">Riccia sorocarpa</name>
    <dbReference type="NCBI Taxonomy" id="122646"/>
    <lineage>
        <taxon>Eukaryota</taxon>
        <taxon>Viridiplantae</taxon>
        <taxon>Streptophyta</taxon>
        <taxon>Embryophyta</taxon>
        <taxon>Marchantiophyta</taxon>
        <taxon>Marchantiopsida</taxon>
        <taxon>Marchantiidae</taxon>
        <taxon>Marchantiales</taxon>
        <taxon>Ricciaceae</taxon>
        <taxon>Riccia</taxon>
    </lineage>
</organism>
<name>A0ABD3HRD8_9MARC</name>
<accession>A0ABD3HRD8</accession>
<dbReference type="InterPro" id="IPR036898">
    <property type="entry name" value="RNA_pol_Rpb7-like_N_sf"/>
</dbReference>
<evidence type="ECO:0000313" key="5">
    <source>
        <dbReference type="Proteomes" id="UP001633002"/>
    </source>
</evidence>